<comment type="caution">
    <text evidence="1">The sequence shown here is derived from an EMBL/GenBank/DDBJ whole genome shotgun (WGS) entry which is preliminary data.</text>
</comment>
<dbReference type="Proteomes" id="UP000654075">
    <property type="component" value="Unassembled WGS sequence"/>
</dbReference>
<keyword evidence="2" id="KW-1185">Reference proteome</keyword>
<evidence type="ECO:0000313" key="2">
    <source>
        <dbReference type="Proteomes" id="UP000654075"/>
    </source>
</evidence>
<protein>
    <submittedName>
        <fullName evidence="1">Uncharacterized protein</fullName>
    </submittedName>
</protein>
<dbReference type="AlphaFoldDB" id="A0A813EPF5"/>
<sequence>MLRGGEVEGGREECLCKSAPVGTMYLKTVLQGLGNKAKLDAEDLYKLNEATFNMPEEENIDEKMTAKLFQAVEKSVQAYNTGKFDKADTNFFYDYVALLGTMQNQHFFSQKQNQTMIAWLKAALGKGADSKGEGNVEDKGASKADLKSISKLEEDNKKLAEELVKLRQLSN</sequence>
<feature type="non-terminal residue" evidence="1">
    <location>
        <position position="171"/>
    </location>
</feature>
<organism evidence="1 2">
    <name type="scientific">Polarella glacialis</name>
    <name type="common">Dinoflagellate</name>
    <dbReference type="NCBI Taxonomy" id="89957"/>
    <lineage>
        <taxon>Eukaryota</taxon>
        <taxon>Sar</taxon>
        <taxon>Alveolata</taxon>
        <taxon>Dinophyceae</taxon>
        <taxon>Suessiales</taxon>
        <taxon>Suessiaceae</taxon>
        <taxon>Polarella</taxon>
    </lineage>
</organism>
<proteinExistence type="predicted"/>
<name>A0A813EPF5_POLGL</name>
<reference evidence="1" key="1">
    <citation type="submission" date="2021-02" db="EMBL/GenBank/DDBJ databases">
        <authorList>
            <person name="Dougan E. K."/>
            <person name="Rhodes N."/>
            <person name="Thang M."/>
            <person name="Chan C."/>
        </authorList>
    </citation>
    <scope>NUCLEOTIDE SEQUENCE</scope>
</reference>
<dbReference type="OrthoDB" id="444678at2759"/>
<accession>A0A813EPF5</accession>
<dbReference type="EMBL" id="CAJNNV010014437">
    <property type="protein sequence ID" value="CAE8602565.1"/>
    <property type="molecule type" value="Genomic_DNA"/>
</dbReference>
<evidence type="ECO:0000313" key="1">
    <source>
        <dbReference type="EMBL" id="CAE8602565.1"/>
    </source>
</evidence>
<gene>
    <name evidence="1" type="ORF">PGLA1383_LOCUS20808</name>
</gene>